<feature type="transmembrane region" description="Helical" evidence="6">
    <location>
        <begin position="25"/>
        <end position="44"/>
    </location>
</feature>
<dbReference type="Proteomes" id="UP000605897">
    <property type="component" value="Unassembled WGS sequence"/>
</dbReference>
<reference evidence="9" key="1">
    <citation type="journal article" date="2019" name="Int. J. Syst. Evol. Microbiol.">
        <title>The Global Catalogue of Microorganisms (GCM) 10K type strain sequencing project: providing services to taxonomists for standard genome sequencing and annotation.</title>
        <authorList>
            <consortium name="The Broad Institute Genomics Platform"/>
            <consortium name="The Broad Institute Genome Sequencing Center for Infectious Disease"/>
            <person name="Wu L."/>
            <person name="Ma J."/>
        </authorList>
    </citation>
    <scope>NUCLEOTIDE SEQUENCE [LARGE SCALE GENOMIC DNA]</scope>
    <source>
        <strain evidence="9">CGMCC 4.7677</strain>
    </source>
</reference>
<evidence type="ECO:0000313" key="8">
    <source>
        <dbReference type="EMBL" id="GHF22918.1"/>
    </source>
</evidence>
<sequence length="178" mass="19465">MTGFGALLRVLPRGVRKFLVRRHELLKFVLVGGTCFVLTNVVNYGLKLTVLTGKPVTALAVATLVATVVSYVLNREWSFRTRGGRERRHEAALFFLMSAISLGLSALPLAVSRYVLHLHTPEVGLVTQEIADYVSGMIVGTLLGTAFRWVSFRKWVFPQEKAHPGGVAKTGETGSRAA</sequence>
<dbReference type="RefSeq" id="WP_191248597.1">
    <property type="nucleotide sequence ID" value="NZ_BNAU01000010.1"/>
</dbReference>
<comment type="similarity">
    <text evidence="2">Belongs to the GtrA family.</text>
</comment>
<dbReference type="PANTHER" id="PTHR38459:SF1">
    <property type="entry name" value="PROPHAGE BACTOPRENOL-LINKED GLUCOSE TRANSLOCASE HOMOLOG"/>
    <property type="match status" value="1"/>
</dbReference>
<dbReference type="Pfam" id="PF04138">
    <property type="entry name" value="GtrA_DPMS_TM"/>
    <property type="match status" value="1"/>
</dbReference>
<feature type="transmembrane region" description="Helical" evidence="6">
    <location>
        <begin position="93"/>
        <end position="110"/>
    </location>
</feature>
<evidence type="ECO:0000256" key="6">
    <source>
        <dbReference type="SAM" id="Phobius"/>
    </source>
</evidence>
<keyword evidence="5 6" id="KW-0472">Membrane</keyword>
<evidence type="ECO:0000313" key="9">
    <source>
        <dbReference type="Proteomes" id="UP000605897"/>
    </source>
</evidence>
<dbReference type="InterPro" id="IPR007267">
    <property type="entry name" value="GtrA_DPMS_TM"/>
</dbReference>
<feature type="transmembrane region" description="Helical" evidence="6">
    <location>
        <begin position="56"/>
        <end position="73"/>
    </location>
</feature>
<dbReference type="EMBL" id="BNAU01000010">
    <property type="protein sequence ID" value="GHF22918.1"/>
    <property type="molecule type" value="Genomic_DNA"/>
</dbReference>
<evidence type="ECO:0000256" key="2">
    <source>
        <dbReference type="ARBA" id="ARBA00009399"/>
    </source>
</evidence>
<dbReference type="InterPro" id="IPR051401">
    <property type="entry name" value="GtrA_CellWall_Glycosyl"/>
</dbReference>
<gene>
    <name evidence="8" type="ORF">GCM10017786_66240</name>
</gene>
<name>A0ABQ3JEB1_9PSEU</name>
<evidence type="ECO:0000256" key="1">
    <source>
        <dbReference type="ARBA" id="ARBA00004141"/>
    </source>
</evidence>
<evidence type="ECO:0000256" key="4">
    <source>
        <dbReference type="ARBA" id="ARBA00022989"/>
    </source>
</evidence>
<protein>
    <submittedName>
        <fullName evidence="8">Sugar translocase</fullName>
    </submittedName>
</protein>
<evidence type="ECO:0000259" key="7">
    <source>
        <dbReference type="Pfam" id="PF04138"/>
    </source>
</evidence>
<feature type="transmembrane region" description="Helical" evidence="6">
    <location>
        <begin position="130"/>
        <end position="150"/>
    </location>
</feature>
<keyword evidence="9" id="KW-1185">Reference proteome</keyword>
<feature type="domain" description="GtrA/DPMS transmembrane" evidence="7">
    <location>
        <begin position="27"/>
        <end position="157"/>
    </location>
</feature>
<evidence type="ECO:0000256" key="5">
    <source>
        <dbReference type="ARBA" id="ARBA00023136"/>
    </source>
</evidence>
<comment type="caution">
    <text evidence="8">The sequence shown here is derived from an EMBL/GenBank/DDBJ whole genome shotgun (WGS) entry which is preliminary data.</text>
</comment>
<organism evidence="8 9">
    <name type="scientific">Amycolatopsis deserti</name>
    <dbReference type="NCBI Taxonomy" id="185696"/>
    <lineage>
        <taxon>Bacteria</taxon>
        <taxon>Bacillati</taxon>
        <taxon>Actinomycetota</taxon>
        <taxon>Actinomycetes</taxon>
        <taxon>Pseudonocardiales</taxon>
        <taxon>Pseudonocardiaceae</taxon>
        <taxon>Amycolatopsis</taxon>
    </lineage>
</organism>
<keyword evidence="3 6" id="KW-0812">Transmembrane</keyword>
<keyword evidence="4 6" id="KW-1133">Transmembrane helix</keyword>
<proteinExistence type="inferred from homology"/>
<evidence type="ECO:0000256" key="3">
    <source>
        <dbReference type="ARBA" id="ARBA00022692"/>
    </source>
</evidence>
<accession>A0ABQ3JEB1</accession>
<comment type="subcellular location">
    <subcellularLocation>
        <location evidence="1">Membrane</location>
        <topology evidence="1">Multi-pass membrane protein</topology>
    </subcellularLocation>
</comment>
<dbReference type="PANTHER" id="PTHR38459">
    <property type="entry name" value="PROPHAGE BACTOPRENOL-LINKED GLUCOSE TRANSLOCASE HOMOLOG"/>
    <property type="match status" value="1"/>
</dbReference>